<protein>
    <submittedName>
        <fullName evidence="3">DUF1073 domain-containing protein</fullName>
    </submittedName>
</protein>
<accession>A0ABV1CVS7</accession>
<dbReference type="NCBIfam" id="TIGR01555">
    <property type="entry name" value="phge_rel_HI1409"/>
    <property type="match status" value="1"/>
</dbReference>
<evidence type="ECO:0000256" key="1">
    <source>
        <dbReference type="SAM" id="MobiDB-lite"/>
    </source>
</evidence>
<dbReference type="InterPro" id="IPR024459">
    <property type="entry name" value="Acb1-like_N"/>
</dbReference>
<sequence length="456" mass="51028">MTDIRSDGFFNAFLGYGTRRRDPFTHTHFHSGQVESIAARWHEYEELFTYNGIAQKIIKIPANDAVRAGFTLNDGDSELEQNKAVQSILEDLNFQSVFSKALCWDRLYGGGVVLMLIDDSGELQDPLNESAIKGIRKLVVYDAQDVTPEYDYQDPSHPLYGKPETYTIVGYNGGAFSVHESRLLIFDGSLISNRERRQRNGWGGSIMEQVRDNLIRFVSSQEFSLMAMERMSQSVLKLSGMGNVLSTDEGEKIIQKRLQLIDMARGMMNTIALDTEDEYNIETITMSGLCDMVDKFETALSAAADIPITVLMGQSPGGLDATGDSDLENYYNMVDRIRQRTLKPKINRLLHLLALAHDVPLALPDEYTIEFGKLWSPSAKEEADTKMAEAEARARDAATAAQYVSIGALDTQEVRDKLDEGDFYKLDRSLDKVIEEAHSTPPKGESMNDKGNRSEA</sequence>
<dbReference type="InterPro" id="IPR006445">
    <property type="entry name" value="Phage-assoc_HI1409"/>
</dbReference>
<organism evidence="3 4">
    <name type="scientific">Megasphaera intestinihominis</name>
    <dbReference type="NCBI Taxonomy" id="3133159"/>
    <lineage>
        <taxon>Bacteria</taxon>
        <taxon>Bacillati</taxon>
        <taxon>Bacillota</taxon>
        <taxon>Negativicutes</taxon>
        <taxon>Veillonellales</taxon>
        <taxon>Veillonellaceae</taxon>
        <taxon>Megasphaera</taxon>
    </lineage>
</organism>
<comment type="caution">
    <text evidence="3">The sequence shown here is derived from an EMBL/GenBank/DDBJ whole genome shotgun (WGS) entry which is preliminary data.</text>
</comment>
<dbReference type="RefSeq" id="WP_349173486.1">
    <property type="nucleotide sequence ID" value="NZ_JBBMEU010000027.1"/>
</dbReference>
<dbReference type="EMBL" id="JBBMEU010000027">
    <property type="protein sequence ID" value="MEQ2422258.1"/>
    <property type="molecule type" value="Genomic_DNA"/>
</dbReference>
<feature type="compositionally biased region" description="Basic and acidic residues" evidence="1">
    <location>
        <begin position="446"/>
        <end position="456"/>
    </location>
</feature>
<evidence type="ECO:0000313" key="3">
    <source>
        <dbReference type="EMBL" id="MEQ2422258.1"/>
    </source>
</evidence>
<feature type="domain" description="Anti-CBASS protein Acb1-like N-terminal" evidence="2">
    <location>
        <begin position="43"/>
        <end position="392"/>
    </location>
</feature>
<reference evidence="3 4" key="1">
    <citation type="submission" date="2024-03" db="EMBL/GenBank/DDBJ databases">
        <title>Human intestinal bacterial collection.</title>
        <authorList>
            <person name="Pauvert C."/>
            <person name="Hitch T.C.A."/>
            <person name="Clavel T."/>
        </authorList>
    </citation>
    <scope>NUCLEOTIDE SEQUENCE [LARGE SCALE GENOMIC DNA]</scope>
    <source>
        <strain evidence="3 4">CLA-AA-H81</strain>
    </source>
</reference>
<name>A0ABV1CVS7_9FIRM</name>
<gene>
    <name evidence="3" type="ORF">WMO23_05870</name>
</gene>
<evidence type="ECO:0000313" key="4">
    <source>
        <dbReference type="Proteomes" id="UP001433088"/>
    </source>
</evidence>
<dbReference type="Pfam" id="PF06381">
    <property type="entry name" value="Phage_portal_3"/>
    <property type="match status" value="1"/>
</dbReference>
<feature type="region of interest" description="Disordered" evidence="1">
    <location>
        <begin position="434"/>
        <end position="456"/>
    </location>
</feature>
<evidence type="ECO:0000259" key="2">
    <source>
        <dbReference type="Pfam" id="PF06381"/>
    </source>
</evidence>
<dbReference type="Proteomes" id="UP001433088">
    <property type="component" value="Unassembled WGS sequence"/>
</dbReference>
<keyword evidence="4" id="KW-1185">Reference proteome</keyword>
<proteinExistence type="predicted"/>